<evidence type="ECO:0000313" key="13">
    <source>
        <dbReference type="EMBL" id="TRY00096.1"/>
    </source>
</evidence>
<dbReference type="GO" id="GO:0005886">
    <property type="term" value="C:plasma membrane"/>
    <property type="evidence" value="ECO:0007669"/>
    <property type="project" value="UniProtKB-SubCell"/>
</dbReference>
<dbReference type="GO" id="GO:0019829">
    <property type="term" value="F:ATPase-coupled monoatomic cation transmembrane transporter activity"/>
    <property type="evidence" value="ECO:0007669"/>
    <property type="project" value="InterPro"/>
</dbReference>
<comment type="subcellular location">
    <subcellularLocation>
        <location evidence="1">Cell membrane</location>
        <topology evidence="1">Multi-pass membrane protein</topology>
    </subcellularLocation>
</comment>
<evidence type="ECO:0000256" key="9">
    <source>
        <dbReference type="ARBA" id="ARBA00022989"/>
    </source>
</evidence>
<accession>A0A553IIT1</accession>
<dbReference type="PROSITE" id="PS00154">
    <property type="entry name" value="ATPASE_E1_E2"/>
    <property type="match status" value="1"/>
</dbReference>
<evidence type="ECO:0000256" key="5">
    <source>
        <dbReference type="ARBA" id="ARBA00022741"/>
    </source>
</evidence>
<dbReference type="GO" id="GO:0005524">
    <property type="term" value="F:ATP binding"/>
    <property type="evidence" value="ECO:0007669"/>
    <property type="project" value="UniProtKB-UniRule"/>
</dbReference>
<dbReference type="SUPFAM" id="SSF56784">
    <property type="entry name" value="HAD-like"/>
    <property type="match status" value="1"/>
</dbReference>
<dbReference type="InterPro" id="IPR044492">
    <property type="entry name" value="P_typ_ATPase_HD_dom"/>
</dbReference>
<dbReference type="PANTHER" id="PTHR43079:SF1">
    <property type="entry name" value="CADMIUM_ZINC-TRANSPORTING ATPASE HMA1, CHLOROPLASTIC-RELATED"/>
    <property type="match status" value="1"/>
</dbReference>
<evidence type="ECO:0000256" key="3">
    <source>
        <dbReference type="ARBA" id="ARBA00022692"/>
    </source>
</evidence>
<feature type="transmembrane region" description="Helical" evidence="11">
    <location>
        <begin position="72"/>
        <end position="89"/>
    </location>
</feature>
<dbReference type="SUPFAM" id="SSF81665">
    <property type="entry name" value="Calcium ATPase, transmembrane domain M"/>
    <property type="match status" value="1"/>
</dbReference>
<dbReference type="Pfam" id="PF00122">
    <property type="entry name" value="E1-E2_ATPase"/>
    <property type="match status" value="1"/>
</dbReference>
<keyword evidence="13" id="KW-0378">Hydrolase</keyword>
<evidence type="ECO:0000256" key="4">
    <source>
        <dbReference type="ARBA" id="ARBA00022723"/>
    </source>
</evidence>
<keyword evidence="8" id="KW-1278">Translocase</keyword>
<dbReference type="SUPFAM" id="SSF81653">
    <property type="entry name" value="Calcium ATPase, transduction domain A"/>
    <property type="match status" value="1"/>
</dbReference>
<evidence type="ECO:0000256" key="6">
    <source>
        <dbReference type="ARBA" id="ARBA00022840"/>
    </source>
</evidence>
<dbReference type="PRINTS" id="PR00941">
    <property type="entry name" value="CDATPASE"/>
</dbReference>
<dbReference type="InterPro" id="IPR027256">
    <property type="entry name" value="P-typ_ATPase_IB"/>
</dbReference>
<feature type="transmembrane region" description="Helical" evidence="11">
    <location>
        <begin position="574"/>
        <end position="597"/>
    </location>
</feature>
<dbReference type="GO" id="GO:0046872">
    <property type="term" value="F:metal ion binding"/>
    <property type="evidence" value="ECO:0007669"/>
    <property type="project" value="UniProtKB-KW"/>
</dbReference>
<comment type="caution">
    <text evidence="13">The sequence shown here is derived from an EMBL/GenBank/DDBJ whole genome shotgun (WGS) entry which is preliminary data.</text>
</comment>
<dbReference type="NCBIfam" id="TIGR01494">
    <property type="entry name" value="ATPase_P-type"/>
    <property type="match status" value="1"/>
</dbReference>
<keyword evidence="3 11" id="KW-0812">Transmembrane</keyword>
<dbReference type="InterPro" id="IPR023214">
    <property type="entry name" value="HAD_sf"/>
</dbReference>
<dbReference type="InterPro" id="IPR001757">
    <property type="entry name" value="P_typ_ATPase"/>
</dbReference>
<keyword evidence="9 11" id="KW-1133">Transmembrane helix</keyword>
<dbReference type="NCBIfam" id="TIGR01525">
    <property type="entry name" value="ATPase-IB_hvy"/>
    <property type="match status" value="1"/>
</dbReference>
<protein>
    <submittedName>
        <fullName evidence="13">Cadmium-translocating P-type ATPase</fullName>
        <ecNumber evidence="13">3.6.3.3</ecNumber>
    </submittedName>
</protein>
<dbReference type="NCBIfam" id="TIGR01512">
    <property type="entry name" value="ATPase-IB2_Cd"/>
    <property type="match status" value="1"/>
</dbReference>
<organism evidence="13 14">
    <name type="scientific">Acholeplasma laidlawii</name>
    <dbReference type="NCBI Taxonomy" id="2148"/>
    <lineage>
        <taxon>Bacteria</taxon>
        <taxon>Bacillati</taxon>
        <taxon>Mycoplasmatota</taxon>
        <taxon>Mollicutes</taxon>
        <taxon>Acholeplasmatales</taxon>
        <taxon>Acholeplasmataceae</taxon>
        <taxon>Acholeplasma</taxon>
    </lineage>
</organism>
<proteinExistence type="inferred from homology"/>
<feature type="transmembrane region" description="Helical" evidence="11">
    <location>
        <begin position="603"/>
        <end position="622"/>
    </location>
</feature>
<dbReference type="OMA" id="HLHLMET"/>
<keyword evidence="6 11" id="KW-0067">ATP-binding</keyword>
<dbReference type="InterPro" id="IPR018303">
    <property type="entry name" value="ATPase_P-typ_P_site"/>
</dbReference>
<keyword evidence="7" id="KW-0460">Magnesium</keyword>
<evidence type="ECO:0000256" key="7">
    <source>
        <dbReference type="ARBA" id="ARBA00022842"/>
    </source>
</evidence>
<keyword evidence="10 11" id="KW-0472">Membrane</keyword>
<name>A0A553IIT1_ACHLA</name>
<dbReference type="PANTHER" id="PTHR43079">
    <property type="entry name" value="PROBABLE CADMIUM/ZINC-TRANSPORTING ATPASE HMA1"/>
    <property type="match status" value="1"/>
</dbReference>
<dbReference type="GO" id="GO:0016887">
    <property type="term" value="F:ATP hydrolysis activity"/>
    <property type="evidence" value="ECO:0007669"/>
    <property type="project" value="InterPro"/>
</dbReference>
<dbReference type="Gene3D" id="3.40.50.1000">
    <property type="entry name" value="HAD superfamily/HAD-like"/>
    <property type="match status" value="1"/>
</dbReference>
<dbReference type="GeneID" id="41338633"/>
<evidence type="ECO:0000256" key="2">
    <source>
        <dbReference type="ARBA" id="ARBA00006024"/>
    </source>
</evidence>
<dbReference type="Gene3D" id="3.40.1110.10">
    <property type="entry name" value="Calcium-transporting ATPase, cytoplasmic domain N"/>
    <property type="match status" value="1"/>
</dbReference>
<dbReference type="SFLD" id="SFLDG00002">
    <property type="entry name" value="C1.7:_P-type_atpase_like"/>
    <property type="match status" value="1"/>
</dbReference>
<dbReference type="EMBL" id="VKID01000001">
    <property type="protein sequence ID" value="TRY00096.1"/>
    <property type="molecule type" value="Genomic_DNA"/>
</dbReference>
<evidence type="ECO:0000256" key="8">
    <source>
        <dbReference type="ARBA" id="ARBA00022967"/>
    </source>
</evidence>
<dbReference type="EC" id="3.6.3.3" evidence="13"/>
<evidence type="ECO:0000259" key="12">
    <source>
        <dbReference type="Pfam" id="PF00122"/>
    </source>
</evidence>
<evidence type="ECO:0000256" key="10">
    <source>
        <dbReference type="ARBA" id="ARBA00023136"/>
    </source>
</evidence>
<dbReference type="PRINTS" id="PR00119">
    <property type="entry name" value="CATATPASE"/>
</dbReference>
<dbReference type="InterPro" id="IPR023299">
    <property type="entry name" value="ATPase_P-typ_cyto_dom_N"/>
</dbReference>
<dbReference type="PROSITE" id="PS01229">
    <property type="entry name" value="COF_2"/>
    <property type="match status" value="1"/>
</dbReference>
<feature type="transmembrane region" description="Helical" evidence="11">
    <location>
        <begin position="95"/>
        <end position="112"/>
    </location>
</feature>
<dbReference type="InterPro" id="IPR008250">
    <property type="entry name" value="ATPase_P-typ_transduc_dom_A_sf"/>
</dbReference>
<feature type="transmembrane region" description="Helical" evidence="11">
    <location>
        <begin position="39"/>
        <end position="60"/>
    </location>
</feature>
<feature type="transmembrane region" description="Helical" evidence="11">
    <location>
        <begin position="245"/>
        <end position="264"/>
    </location>
</feature>
<dbReference type="SFLD" id="SFLDF00027">
    <property type="entry name" value="p-type_atpase"/>
    <property type="match status" value="1"/>
</dbReference>
<dbReference type="RefSeq" id="WP_012242403.1">
    <property type="nucleotide sequence ID" value="NZ_JACAOE010000001.1"/>
</dbReference>
<dbReference type="Pfam" id="PF00702">
    <property type="entry name" value="Hydrolase"/>
    <property type="match status" value="1"/>
</dbReference>
<dbReference type="FunFam" id="2.70.150.10:FF:000002">
    <property type="entry name" value="Copper-transporting ATPase 1, putative"/>
    <property type="match status" value="1"/>
</dbReference>
<dbReference type="InterPro" id="IPR059000">
    <property type="entry name" value="ATPase_P-type_domA"/>
</dbReference>
<dbReference type="InterPro" id="IPR051949">
    <property type="entry name" value="Cation_Transport_ATPase"/>
</dbReference>
<gene>
    <name evidence="13" type="primary">cadA</name>
    <name evidence="13" type="ORF">FNV44_03365</name>
</gene>
<reference evidence="13 14" key="1">
    <citation type="submission" date="2019-07" db="EMBL/GenBank/DDBJ databases">
        <title>Genome sequence of Acholeplasma laidlawii strain with increased resistance to erythromycin.</title>
        <authorList>
            <person name="Medvedeva E.S."/>
            <person name="Baranova N.B."/>
            <person name="Siniagina M.N."/>
            <person name="Mouzykantov A."/>
            <person name="Chernova O.A."/>
            <person name="Chernov V.M."/>
        </authorList>
    </citation>
    <scope>NUCLEOTIDE SEQUENCE [LARGE SCALE GENOMIC DNA]</scope>
    <source>
        <strain evidence="13 14">PG8REry</strain>
    </source>
</reference>
<dbReference type="InterPro" id="IPR036412">
    <property type="entry name" value="HAD-like_sf"/>
</dbReference>
<feature type="domain" description="P-type ATPase A" evidence="12">
    <location>
        <begin position="126"/>
        <end position="225"/>
    </location>
</feature>
<dbReference type="SFLD" id="SFLDS00003">
    <property type="entry name" value="Haloacid_Dehalogenase"/>
    <property type="match status" value="1"/>
</dbReference>
<comment type="similarity">
    <text evidence="2 11">Belongs to the cation transport ATPase (P-type) (TC 3.A.3) family. Type IB subfamily.</text>
</comment>
<evidence type="ECO:0000256" key="1">
    <source>
        <dbReference type="ARBA" id="ARBA00004651"/>
    </source>
</evidence>
<keyword evidence="4 11" id="KW-0479">Metal-binding</keyword>
<dbReference type="Proteomes" id="UP000315938">
    <property type="component" value="Unassembled WGS sequence"/>
</dbReference>
<dbReference type="AlphaFoldDB" id="A0A553IIT1"/>
<evidence type="ECO:0000313" key="14">
    <source>
        <dbReference type="Proteomes" id="UP000315938"/>
    </source>
</evidence>
<dbReference type="Gene3D" id="2.70.150.10">
    <property type="entry name" value="Calcium-transporting ATPase, cytoplasmic transduction domain A"/>
    <property type="match status" value="1"/>
</dbReference>
<evidence type="ECO:0000256" key="11">
    <source>
        <dbReference type="RuleBase" id="RU362081"/>
    </source>
</evidence>
<sequence length="624" mass="68072">MKKIFTRLNIELMFVVTSVLLLVVAVILNFTVMPNTGDIVPTPLVVLYALSFVLGGFFKAKEGVEETIANKALNVEILMIIAAVSAFIIGNPLEAALLIMIFAISGLMETFAHNKSQKELTSLLNLSPERATLYQDGVETVVAINDLKLGDIVIVKVGDAIPVDGLIFKGSTAINQAAITGESMPVNKGENEEVFAGTYNLNSAILVKITTRPEEFVVNKIIKLVRDAQDNQGHTQTRIEKIEKWYVYFVILLAIGFMLIPPLTNTWTWDQAFYRGTVVLVVGSPCALMASVAPTMLSTLSNAARGRVLIKGGKYLEDLSRIKVVVFDKTGTITEGKPAVVDVFVDPNYNKQDILDIVYSVEKLSNHALASAITTFLEDSTTYKPNPVTEIPGKGMSLKLGKDEYKIGKFEHNKSDVVTPKMVESQSNGNSIVQIILNDHLIGYISLIDKLRPNVKEMVMKLKKENIIPILLTGDNNATAHAIAQKAGIDVIISDALPHEKSAHIIELQKQYGKVMMVGDGVNDAPALAIADIGASMGSGSDVSLETADIIFMNNKIENIDKIFRISKANQSIIYQNMIFSLLVILTLLSFNIFGLVNLPFGVVAHEGSTILVILNGLRMLAKK</sequence>
<feature type="transmembrane region" description="Helical" evidence="11">
    <location>
        <begin position="276"/>
        <end position="297"/>
    </location>
</feature>
<feature type="transmembrane region" description="Helical" evidence="11">
    <location>
        <begin position="12"/>
        <end position="33"/>
    </location>
</feature>
<keyword evidence="5 11" id="KW-0547">Nucleotide-binding</keyword>
<keyword evidence="11" id="KW-1003">Cell membrane</keyword>
<dbReference type="InterPro" id="IPR023298">
    <property type="entry name" value="ATPase_P-typ_TM_dom_sf"/>
</dbReference>